<dbReference type="KEGG" id="foc:127748839"/>
<sequence length="215" mass="24276">MINGDLTEQQPGIQPGLQPASRVGSKGNGVILSHFRDDHLHEEDLVMKQSRFYSPKYEETFRRSLEDREAFWSEVAETVSWTKRWEKVVDDSNQPFTKWFVGGELNACYNAVDRHVEAGRKDKVALIHASPVTNTTRKVTYGELQDQVSRLAGGLAALGVSKGDRVLIYMPLIPETIIAMLATVRLGAVHSVVFGGENTWEVLLFLYCRYYPTGW</sequence>
<evidence type="ECO:0000259" key="8">
    <source>
        <dbReference type="Pfam" id="PF16177"/>
    </source>
</evidence>
<organism evidence="9 10">
    <name type="scientific">Frankliniella occidentalis</name>
    <name type="common">Western flower thrips</name>
    <name type="synonym">Euthrips occidentalis</name>
    <dbReference type="NCBI Taxonomy" id="133901"/>
    <lineage>
        <taxon>Eukaryota</taxon>
        <taxon>Metazoa</taxon>
        <taxon>Ecdysozoa</taxon>
        <taxon>Arthropoda</taxon>
        <taxon>Hexapoda</taxon>
        <taxon>Insecta</taxon>
        <taxon>Pterygota</taxon>
        <taxon>Neoptera</taxon>
        <taxon>Paraneoptera</taxon>
        <taxon>Thysanoptera</taxon>
        <taxon>Terebrantia</taxon>
        <taxon>Thripoidea</taxon>
        <taxon>Thripidae</taxon>
        <taxon>Frankliniella</taxon>
    </lineage>
</organism>
<evidence type="ECO:0000313" key="10">
    <source>
        <dbReference type="RefSeq" id="XP_052119973.1"/>
    </source>
</evidence>
<feature type="domain" description="Acetyl-coenzyme A synthetase N-terminal" evidence="8">
    <location>
        <begin position="57"/>
        <end position="111"/>
    </location>
</feature>
<feature type="domain" description="AMP-dependent synthetase/ligase" evidence="7">
    <location>
        <begin position="118"/>
        <end position="194"/>
    </location>
</feature>
<proteinExistence type="inferred from homology"/>
<dbReference type="SUPFAM" id="SSF56801">
    <property type="entry name" value="Acetyl-CoA synthetase-like"/>
    <property type="match status" value="1"/>
</dbReference>
<accession>A0A9C6WXG7</accession>
<dbReference type="InterPro" id="IPR032387">
    <property type="entry name" value="ACAS_N"/>
</dbReference>
<dbReference type="Pfam" id="PF16177">
    <property type="entry name" value="ACAS_N"/>
    <property type="match status" value="1"/>
</dbReference>
<protein>
    <recommendedName>
        <fullName evidence="3">Acyl-CoA synthetase short-chain family member 3, mitochondrial</fullName>
        <ecNumber evidence="2">6.2.1.1</ecNumber>
    </recommendedName>
    <alternativeName>
        <fullName evidence="4">Acetate--CoA ligase 3</fullName>
    </alternativeName>
</protein>
<evidence type="ECO:0000256" key="6">
    <source>
        <dbReference type="SAM" id="MobiDB-lite"/>
    </source>
</evidence>
<evidence type="ECO:0000256" key="5">
    <source>
        <dbReference type="ARBA" id="ARBA00047935"/>
    </source>
</evidence>
<dbReference type="GO" id="GO:0050218">
    <property type="term" value="F:propionate-CoA ligase activity"/>
    <property type="evidence" value="ECO:0007669"/>
    <property type="project" value="TreeGrafter"/>
</dbReference>
<dbReference type="RefSeq" id="XP_052119973.1">
    <property type="nucleotide sequence ID" value="XM_052264013.1"/>
</dbReference>
<dbReference type="PANTHER" id="PTHR43347:SF3">
    <property type="entry name" value="ACYL-COA SYNTHETASE SHORT-CHAIN FAMILY MEMBER 3, MITOCHONDRIAL"/>
    <property type="match status" value="1"/>
</dbReference>
<dbReference type="Pfam" id="PF00501">
    <property type="entry name" value="AMP-binding"/>
    <property type="match status" value="1"/>
</dbReference>
<dbReference type="GO" id="GO:0003987">
    <property type="term" value="F:acetate-CoA ligase activity"/>
    <property type="evidence" value="ECO:0007669"/>
    <property type="project" value="UniProtKB-EC"/>
</dbReference>
<comment type="catalytic activity">
    <reaction evidence="5">
        <text>butanoate + ATP + CoA = butanoyl-CoA + AMP + diphosphate</text>
        <dbReference type="Rhea" id="RHEA:46172"/>
        <dbReference type="ChEBI" id="CHEBI:17968"/>
        <dbReference type="ChEBI" id="CHEBI:30616"/>
        <dbReference type="ChEBI" id="CHEBI:33019"/>
        <dbReference type="ChEBI" id="CHEBI:57287"/>
        <dbReference type="ChEBI" id="CHEBI:57371"/>
        <dbReference type="ChEBI" id="CHEBI:456215"/>
    </reaction>
    <physiologicalReaction direction="left-to-right" evidence="5">
        <dbReference type="Rhea" id="RHEA:46173"/>
    </physiologicalReaction>
</comment>
<dbReference type="InterPro" id="IPR042099">
    <property type="entry name" value="ANL_N_sf"/>
</dbReference>
<dbReference type="GeneID" id="127748839"/>
<evidence type="ECO:0000256" key="1">
    <source>
        <dbReference type="ARBA" id="ARBA00006432"/>
    </source>
</evidence>
<dbReference type="GO" id="GO:0005759">
    <property type="term" value="C:mitochondrial matrix"/>
    <property type="evidence" value="ECO:0007669"/>
    <property type="project" value="TreeGrafter"/>
</dbReference>
<reference evidence="10" key="1">
    <citation type="submission" date="2025-08" db="UniProtKB">
        <authorList>
            <consortium name="RefSeq"/>
        </authorList>
    </citation>
    <scope>IDENTIFICATION</scope>
    <source>
        <tissue evidence="10">Whole organism</tissue>
    </source>
</reference>
<evidence type="ECO:0000256" key="3">
    <source>
        <dbReference type="ARBA" id="ARBA00040004"/>
    </source>
</evidence>
<dbReference type="InterPro" id="IPR000873">
    <property type="entry name" value="AMP-dep_synth/lig_dom"/>
</dbReference>
<feature type="region of interest" description="Disordered" evidence="6">
    <location>
        <begin position="1"/>
        <end position="23"/>
    </location>
</feature>
<evidence type="ECO:0000259" key="7">
    <source>
        <dbReference type="Pfam" id="PF00501"/>
    </source>
</evidence>
<dbReference type="PANTHER" id="PTHR43347">
    <property type="entry name" value="ACYL-COA SYNTHETASE"/>
    <property type="match status" value="1"/>
</dbReference>
<feature type="compositionally biased region" description="Polar residues" evidence="6">
    <location>
        <begin position="1"/>
        <end position="12"/>
    </location>
</feature>
<name>A0A9C6WXG7_FRAOC</name>
<dbReference type="Gene3D" id="3.40.50.12780">
    <property type="entry name" value="N-terminal domain of ligase-like"/>
    <property type="match status" value="1"/>
</dbReference>
<keyword evidence="9" id="KW-1185">Reference proteome</keyword>
<dbReference type="Proteomes" id="UP000504606">
    <property type="component" value="Unplaced"/>
</dbReference>
<evidence type="ECO:0000313" key="9">
    <source>
        <dbReference type="Proteomes" id="UP000504606"/>
    </source>
</evidence>
<dbReference type="EC" id="6.2.1.1" evidence="2"/>
<evidence type="ECO:0000256" key="2">
    <source>
        <dbReference type="ARBA" id="ARBA00013275"/>
    </source>
</evidence>
<gene>
    <name evidence="10" type="primary">LOC127748839</name>
</gene>
<comment type="similarity">
    <text evidence="1">Belongs to the ATP-dependent AMP-binding enzyme family.</text>
</comment>
<dbReference type="AlphaFoldDB" id="A0A9C6WXG7"/>
<dbReference type="OrthoDB" id="7319488at2759"/>
<evidence type="ECO:0000256" key="4">
    <source>
        <dbReference type="ARBA" id="ARBA00042755"/>
    </source>
</evidence>